<dbReference type="EMBL" id="LAFY01000410">
    <property type="protein sequence ID" value="KJX98324.1"/>
    <property type="molecule type" value="Genomic_DNA"/>
</dbReference>
<accession>A0A0F4GLL0</accession>
<feature type="region of interest" description="Disordered" evidence="1">
    <location>
        <begin position="338"/>
        <end position="358"/>
    </location>
</feature>
<dbReference type="OrthoDB" id="3867271at2759"/>
<organism evidence="2 3">
    <name type="scientific">Zymoseptoria brevis</name>
    <dbReference type="NCBI Taxonomy" id="1047168"/>
    <lineage>
        <taxon>Eukaryota</taxon>
        <taxon>Fungi</taxon>
        <taxon>Dikarya</taxon>
        <taxon>Ascomycota</taxon>
        <taxon>Pezizomycotina</taxon>
        <taxon>Dothideomycetes</taxon>
        <taxon>Dothideomycetidae</taxon>
        <taxon>Mycosphaerellales</taxon>
        <taxon>Mycosphaerellaceae</taxon>
        <taxon>Zymoseptoria</taxon>
    </lineage>
</organism>
<protein>
    <submittedName>
        <fullName evidence="2">Uncharacterized protein</fullName>
    </submittedName>
</protein>
<evidence type="ECO:0000313" key="3">
    <source>
        <dbReference type="Proteomes" id="UP000033647"/>
    </source>
</evidence>
<keyword evidence="3" id="KW-1185">Reference proteome</keyword>
<feature type="region of interest" description="Disordered" evidence="1">
    <location>
        <begin position="146"/>
        <end position="233"/>
    </location>
</feature>
<gene>
    <name evidence="2" type="ORF">TI39_contig418g00016</name>
</gene>
<name>A0A0F4GLL0_9PEZI</name>
<feature type="region of interest" description="Disordered" evidence="1">
    <location>
        <begin position="115"/>
        <end position="134"/>
    </location>
</feature>
<feature type="compositionally biased region" description="Polar residues" evidence="1">
    <location>
        <begin position="88"/>
        <end position="105"/>
    </location>
</feature>
<dbReference type="AlphaFoldDB" id="A0A0F4GLL0"/>
<sequence length="358" mass="40117">MTDEESWQKPLDGLDAISDFNDKFDSIQNDETLDALLGFTDPATPTNTQGTFDNVTYSAGDSANGLNQSLMPDTTAFQPYPEDFGNRAPSSPYFQSVETVPSHQQVYQPSQFENNAHRRSVSEPPGMNAPPMTFHRERHYLGNPVAPRAMPLKSQPKPKQPRSHPYARGRVQQSSLQVYPPQPPQYPQQQQHHQQQHHQQHQQLPPQHRPHMQRSQTTQPFHGPTSVPYTAPSQHYNQFMPLMQPHTIPTSVPVPMATPDVSQYIQARLCTPTPQTPPHQQHSMIDPSLTGSTEDRSMGLRSDPGKTTSIPVTVDELKEIISEAVRVAFFGEDKLVKEEKSVGRSEVGTPNVDKDTVV</sequence>
<comment type="caution">
    <text evidence="2">The sequence shown here is derived from an EMBL/GenBank/DDBJ whole genome shotgun (WGS) entry which is preliminary data.</text>
</comment>
<evidence type="ECO:0000313" key="2">
    <source>
        <dbReference type="EMBL" id="KJX98324.1"/>
    </source>
</evidence>
<feature type="compositionally biased region" description="Polar residues" evidence="1">
    <location>
        <begin position="43"/>
        <end position="77"/>
    </location>
</feature>
<feature type="region of interest" description="Disordered" evidence="1">
    <location>
        <begin position="38"/>
        <end position="105"/>
    </location>
</feature>
<evidence type="ECO:0000256" key="1">
    <source>
        <dbReference type="SAM" id="MobiDB-lite"/>
    </source>
</evidence>
<reference evidence="2 3" key="1">
    <citation type="submission" date="2015-03" db="EMBL/GenBank/DDBJ databases">
        <title>RNA-seq based gene annotation and comparative genomics of four Zymoseptoria species reveal species-specific pathogenicity related genes and transposable element activity.</title>
        <authorList>
            <person name="Grandaubert J."/>
            <person name="Bhattacharyya A."/>
            <person name="Stukenbrock E.H."/>
        </authorList>
    </citation>
    <scope>NUCLEOTIDE SEQUENCE [LARGE SCALE GENOMIC DNA]</scope>
    <source>
        <strain evidence="2 3">Zb18110</strain>
    </source>
</reference>
<dbReference type="Proteomes" id="UP000033647">
    <property type="component" value="Unassembled WGS sequence"/>
</dbReference>
<proteinExistence type="predicted"/>